<feature type="region of interest" description="Disordered" evidence="1">
    <location>
        <begin position="109"/>
        <end position="227"/>
    </location>
</feature>
<evidence type="ECO:0000313" key="2">
    <source>
        <dbReference type="EMBL" id="QSS63545.1"/>
    </source>
</evidence>
<dbReference type="OrthoDB" id="4186712at2759"/>
<dbReference type="Proteomes" id="UP000663671">
    <property type="component" value="Chromosome 1"/>
</dbReference>
<protein>
    <submittedName>
        <fullName evidence="2">Uncharacterized protein</fullName>
    </submittedName>
</protein>
<reference evidence="2" key="1">
    <citation type="submission" date="2021-01" db="EMBL/GenBank/DDBJ databases">
        <title>Chromosome-level genome assembly of a human fungal pathogen reveals clustering of transcriptionally co-regulated genes.</title>
        <authorList>
            <person name="Voorhies M."/>
            <person name="Cohen S."/>
            <person name="Shea T.P."/>
            <person name="Petrus S."/>
            <person name="Munoz J.F."/>
            <person name="Poplawski S."/>
            <person name="Goldman W.E."/>
            <person name="Michael T."/>
            <person name="Cuomo C.A."/>
            <person name="Sil A."/>
            <person name="Beyhan S."/>
        </authorList>
    </citation>
    <scope>NUCLEOTIDE SEQUENCE</scope>
    <source>
        <strain evidence="2">WU24</strain>
    </source>
</reference>
<proteinExistence type="predicted"/>
<feature type="region of interest" description="Disordered" evidence="1">
    <location>
        <begin position="1"/>
        <end position="39"/>
    </location>
</feature>
<dbReference type="VEuPathDB" id="FungiDB:I7I51_00603"/>
<evidence type="ECO:0000313" key="3">
    <source>
        <dbReference type="Proteomes" id="UP000663671"/>
    </source>
</evidence>
<dbReference type="AlphaFoldDB" id="A0A8A1MCH1"/>
<name>A0A8A1MCH1_AJECA</name>
<gene>
    <name evidence="2" type="ORF">I7I51_00603</name>
</gene>
<feature type="compositionally biased region" description="Polar residues" evidence="1">
    <location>
        <begin position="176"/>
        <end position="191"/>
    </location>
</feature>
<sequence length="250" mass="26964">MSRRRQSQRLGTPTPGPSIAPGIKVPANSSHGDDGQTPSEYARITRFASKRSAQHCGDGLPAEEAGARAWSEEALNELVAKSEWEEYDDVKSLTGEEKELGNRAMIKLDEFADREWPRNASPITAHGTSPAGSSVPPRGSSRQAQEPPVGQRGQSPVGQHDPNRQGSDPLPRNPGKTPNNSQQEDSSSNIRFNIEEPHLRSLLSEKGGGNNRHDDDNNSAAPESHAQVWASRGISIIVASEPDTKTALSK</sequence>
<organism evidence="2 3">
    <name type="scientific">Ajellomyces capsulatus</name>
    <name type="common">Darling's disease fungus</name>
    <name type="synonym">Histoplasma capsulatum</name>
    <dbReference type="NCBI Taxonomy" id="5037"/>
    <lineage>
        <taxon>Eukaryota</taxon>
        <taxon>Fungi</taxon>
        <taxon>Dikarya</taxon>
        <taxon>Ascomycota</taxon>
        <taxon>Pezizomycotina</taxon>
        <taxon>Eurotiomycetes</taxon>
        <taxon>Eurotiomycetidae</taxon>
        <taxon>Onygenales</taxon>
        <taxon>Ajellomycetaceae</taxon>
        <taxon>Histoplasma</taxon>
    </lineage>
</organism>
<evidence type="ECO:0000256" key="1">
    <source>
        <dbReference type="SAM" id="MobiDB-lite"/>
    </source>
</evidence>
<accession>A0A8A1MCH1</accession>
<dbReference type="EMBL" id="CP069114">
    <property type="protein sequence ID" value="QSS63545.1"/>
    <property type="molecule type" value="Genomic_DNA"/>
</dbReference>